<dbReference type="Proteomes" id="UP001630127">
    <property type="component" value="Unassembled WGS sequence"/>
</dbReference>
<dbReference type="EMBL" id="JBJUIK010000007">
    <property type="protein sequence ID" value="KAL3522808.1"/>
    <property type="molecule type" value="Genomic_DNA"/>
</dbReference>
<evidence type="ECO:0000256" key="1">
    <source>
        <dbReference type="SAM" id="MobiDB-lite"/>
    </source>
</evidence>
<name>A0ABD2ZU38_9GENT</name>
<reference evidence="2 3" key="1">
    <citation type="submission" date="2024-11" db="EMBL/GenBank/DDBJ databases">
        <title>A near-complete genome assembly of Cinchona calisaya.</title>
        <authorList>
            <person name="Lian D.C."/>
            <person name="Zhao X.W."/>
            <person name="Wei L."/>
        </authorList>
    </citation>
    <scope>NUCLEOTIDE SEQUENCE [LARGE SCALE GENOMIC DNA]</scope>
    <source>
        <tissue evidence="2">Nenye</tissue>
    </source>
</reference>
<gene>
    <name evidence="2" type="ORF">ACH5RR_015642</name>
</gene>
<keyword evidence="3" id="KW-1185">Reference proteome</keyword>
<protein>
    <submittedName>
        <fullName evidence="2">Uncharacterized protein</fullName>
    </submittedName>
</protein>
<comment type="caution">
    <text evidence="2">The sequence shown here is derived from an EMBL/GenBank/DDBJ whole genome shotgun (WGS) entry which is preliminary data.</text>
</comment>
<organism evidence="2 3">
    <name type="scientific">Cinchona calisaya</name>
    <dbReference type="NCBI Taxonomy" id="153742"/>
    <lineage>
        <taxon>Eukaryota</taxon>
        <taxon>Viridiplantae</taxon>
        <taxon>Streptophyta</taxon>
        <taxon>Embryophyta</taxon>
        <taxon>Tracheophyta</taxon>
        <taxon>Spermatophyta</taxon>
        <taxon>Magnoliopsida</taxon>
        <taxon>eudicotyledons</taxon>
        <taxon>Gunneridae</taxon>
        <taxon>Pentapetalae</taxon>
        <taxon>asterids</taxon>
        <taxon>lamiids</taxon>
        <taxon>Gentianales</taxon>
        <taxon>Rubiaceae</taxon>
        <taxon>Cinchonoideae</taxon>
        <taxon>Cinchoneae</taxon>
        <taxon>Cinchona</taxon>
    </lineage>
</organism>
<proteinExistence type="predicted"/>
<dbReference type="AlphaFoldDB" id="A0ABD2ZU38"/>
<accession>A0ABD2ZU38</accession>
<evidence type="ECO:0000313" key="2">
    <source>
        <dbReference type="EMBL" id="KAL3522808.1"/>
    </source>
</evidence>
<sequence>MVGTQEMEDDQHKWIRIKYLNLGARAWMQFICACMLPTSHTTNVNPVRAYLIFAIMECLISDVGQEISKRFRGMGTRSTRNFFPKSNYPVAPAYRLQIATMKMWNVQLPIVNKVLQVIMTQYKAALIIVQSKVRGAQGADEGQNFQEDRPNGPLLVPPPRPAINSIFYLPLNSDT</sequence>
<evidence type="ECO:0000313" key="3">
    <source>
        <dbReference type="Proteomes" id="UP001630127"/>
    </source>
</evidence>
<feature type="region of interest" description="Disordered" evidence="1">
    <location>
        <begin position="139"/>
        <end position="159"/>
    </location>
</feature>